<keyword evidence="3" id="KW-1185">Reference proteome</keyword>
<sequence>MRSRRRIVWIWAGGLGLLLGIHFLMTILYLAPDNLLKRRFSEPLQRYMDPLFAQNWQLFAPNPISQHRSLVIKAKYRDPGTGEIRETPWKDITRPQVRDVWENRLFNGDRALRFQTSAIKMYQSEDPDRKAQGLQMLRRIALHSLNDELRDVEQVKVRIVINRFPRYPEREKPDQMGTLYFDETDWMTVRETARGASGGRKP</sequence>
<evidence type="ECO:0000256" key="1">
    <source>
        <dbReference type="SAM" id="Phobius"/>
    </source>
</evidence>
<accession>A0A2T0LDJ6</accession>
<keyword evidence="1" id="KW-1133">Transmembrane helix</keyword>
<name>A0A2T0LDJ6_9BACL</name>
<keyword evidence="1" id="KW-0472">Membrane</keyword>
<evidence type="ECO:0000313" key="2">
    <source>
        <dbReference type="EMBL" id="PRX40132.1"/>
    </source>
</evidence>
<gene>
    <name evidence="2" type="ORF">CLV97_11615</name>
</gene>
<protein>
    <submittedName>
        <fullName evidence="2">Uncharacterized protein</fullName>
    </submittedName>
</protein>
<feature type="transmembrane region" description="Helical" evidence="1">
    <location>
        <begin position="7"/>
        <end position="31"/>
    </location>
</feature>
<keyword evidence="1" id="KW-0812">Transmembrane</keyword>
<dbReference type="AlphaFoldDB" id="A0A2T0LDJ6"/>
<organism evidence="2 3">
    <name type="scientific">Planifilum fimeticola</name>
    <dbReference type="NCBI Taxonomy" id="201975"/>
    <lineage>
        <taxon>Bacteria</taxon>
        <taxon>Bacillati</taxon>
        <taxon>Bacillota</taxon>
        <taxon>Bacilli</taxon>
        <taxon>Bacillales</taxon>
        <taxon>Thermoactinomycetaceae</taxon>
        <taxon>Planifilum</taxon>
    </lineage>
</organism>
<dbReference type="Proteomes" id="UP000237797">
    <property type="component" value="Unassembled WGS sequence"/>
</dbReference>
<dbReference type="EMBL" id="PVNE01000016">
    <property type="protein sequence ID" value="PRX40132.1"/>
    <property type="molecule type" value="Genomic_DNA"/>
</dbReference>
<dbReference type="Pfam" id="PF19136">
    <property type="entry name" value="DUF5819"/>
    <property type="match status" value="1"/>
</dbReference>
<dbReference type="RefSeq" id="WP_106345504.1">
    <property type="nucleotide sequence ID" value="NZ_PVNE01000016.1"/>
</dbReference>
<dbReference type="OrthoDB" id="9342777at2"/>
<proteinExistence type="predicted"/>
<comment type="caution">
    <text evidence="2">The sequence shown here is derived from an EMBL/GenBank/DDBJ whole genome shotgun (WGS) entry which is preliminary data.</text>
</comment>
<evidence type="ECO:0000313" key="3">
    <source>
        <dbReference type="Proteomes" id="UP000237797"/>
    </source>
</evidence>
<dbReference type="InterPro" id="IPR043857">
    <property type="entry name" value="DUF5819"/>
</dbReference>
<reference evidence="2 3" key="1">
    <citation type="submission" date="2018-03" db="EMBL/GenBank/DDBJ databases">
        <title>Genomic Encyclopedia of Archaeal and Bacterial Type Strains, Phase II (KMG-II): from individual species to whole genera.</title>
        <authorList>
            <person name="Goeker M."/>
        </authorList>
    </citation>
    <scope>NUCLEOTIDE SEQUENCE [LARGE SCALE GENOMIC DNA]</scope>
    <source>
        <strain evidence="2 3">DSM 44946</strain>
    </source>
</reference>